<keyword evidence="4 7" id="KW-0443">Lipid metabolism</keyword>
<keyword evidence="3 7" id="KW-0442">Lipid degradation</keyword>
<feature type="domain" description="EF-hand" evidence="11">
    <location>
        <begin position="205"/>
        <end position="240"/>
    </location>
</feature>
<dbReference type="GO" id="GO:0005509">
    <property type="term" value="F:calcium ion binding"/>
    <property type="evidence" value="ECO:0007669"/>
    <property type="project" value="InterPro"/>
</dbReference>
<evidence type="ECO:0000256" key="8">
    <source>
        <dbReference type="SAM" id="MobiDB-lite"/>
    </source>
</evidence>
<dbReference type="InterPro" id="IPR017946">
    <property type="entry name" value="PLC-like_Pdiesterase_TIM-brl"/>
</dbReference>
<dbReference type="CDD" id="cd16207">
    <property type="entry name" value="EFh_ScPlc1p_like"/>
    <property type="match status" value="1"/>
</dbReference>
<dbReference type="PROSITE" id="PS50004">
    <property type="entry name" value="C2"/>
    <property type="match status" value="1"/>
</dbReference>
<dbReference type="InterPro" id="IPR001711">
    <property type="entry name" value="PLipase_C_Pinositol-sp_Y"/>
</dbReference>
<dbReference type="SUPFAM" id="SSF49562">
    <property type="entry name" value="C2 domain (Calcium/lipid-binding domain, CaLB)"/>
    <property type="match status" value="1"/>
</dbReference>
<evidence type="ECO:0000256" key="4">
    <source>
        <dbReference type="ARBA" id="ARBA00023098"/>
    </source>
</evidence>
<dbReference type="SMART" id="SM00148">
    <property type="entry name" value="PLCXc"/>
    <property type="match status" value="1"/>
</dbReference>
<evidence type="ECO:0000256" key="3">
    <source>
        <dbReference type="ARBA" id="ARBA00022963"/>
    </source>
</evidence>
<evidence type="ECO:0000259" key="10">
    <source>
        <dbReference type="PROSITE" id="PS50008"/>
    </source>
</evidence>
<dbReference type="Pfam" id="PF00388">
    <property type="entry name" value="PI-PLC-X"/>
    <property type="match status" value="1"/>
</dbReference>
<dbReference type="CDD" id="cd08598">
    <property type="entry name" value="PI-PLC1c_yeast"/>
    <property type="match status" value="1"/>
</dbReference>
<evidence type="ECO:0000256" key="2">
    <source>
        <dbReference type="ARBA" id="ARBA00022801"/>
    </source>
</evidence>
<name>A0AA39TXU0_ARMTA</name>
<keyword evidence="13" id="KW-1185">Reference proteome</keyword>
<evidence type="ECO:0000259" key="11">
    <source>
        <dbReference type="PROSITE" id="PS50222"/>
    </source>
</evidence>
<reference evidence="12" key="1">
    <citation type="submission" date="2023-06" db="EMBL/GenBank/DDBJ databases">
        <authorList>
            <consortium name="Lawrence Berkeley National Laboratory"/>
            <person name="Ahrendt S."/>
            <person name="Sahu N."/>
            <person name="Indic B."/>
            <person name="Wong-Bajracharya J."/>
            <person name="Merenyi Z."/>
            <person name="Ke H.-M."/>
            <person name="Monk M."/>
            <person name="Kocsube S."/>
            <person name="Drula E."/>
            <person name="Lipzen A."/>
            <person name="Balint B."/>
            <person name="Henrissat B."/>
            <person name="Andreopoulos B."/>
            <person name="Martin F.M."/>
            <person name="Harder C.B."/>
            <person name="Rigling D."/>
            <person name="Ford K.L."/>
            <person name="Foster G.D."/>
            <person name="Pangilinan J."/>
            <person name="Papanicolaou A."/>
            <person name="Barry K."/>
            <person name="LaButti K."/>
            <person name="Viragh M."/>
            <person name="Koriabine M."/>
            <person name="Yan M."/>
            <person name="Riley R."/>
            <person name="Champramary S."/>
            <person name="Plett K.L."/>
            <person name="Tsai I.J."/>
            <person name="Slot J."/>
            <person name="Sipos G."/>
            <person name="Plett J."/>
            <person name="Nagy L.G."/>
            <person name="Grigoriev I.V."/>
        </authorList>
    </citation>
    <scope>NUCLEOTIDE SEQUENCE</scope>
    <source>
        <strain evidence="12">CCBAS 213</strain>
    </source>
</reference>
<dbReference type="InterPro" id="IPR002048">
    <property type="entry name" value="EF_hand_dom"/>
</dbReference>
<sequence>MPSTHHHLPRFHLHLRHSKKTEFTMSQQSSSQSLSHVPVVPDTSVPLVLQQGTTMLKVSVKKEKRALFRIDPDEGQICYESRKSGVIPIESIKEIRSGSESRYYRSQFKLSQAMEDRWITIIYILDGSYKTVHIVADTTEIFNDWLTTLKKLHTIRQGLMTGLGNIDVRDTVWEKQYWKGADHQGDQRLEFAEIEGLCKRLNANSPQAELRKLFDEADILKNGYLDFDAFKRFIKLLKRRPDIETIYNDLGKLDLPRFTTFLQEFQKSAADASVIFSRYSPNSEVMSLDAFISFLFSNDNSPFSELNNPVWQDMTHPMPEYFISSSHNTYLVGHQLVGVSTIEGYIRALLHSCRSVELDIYDGEDGEPVVYHGKTFTSEVTVRAVCEAIAKYAFVSSPYAIIISAEVHCGIQQQNKIVEIMTAIFGDSIIQAPVEGRPPVDQLPSPEDLKGKILLKAKNLYLAAEIAAEQARKTEEARAAAEAEESWSSSSSSSGTDSSVLSSLKSRWRRVKKSQPKNKPLMSLKLVSLLVYTVGVKCRGLSATETYAPEHIFSLSESRANKTDPRALVRHTQGHMVRIYPKGTRVNSTNYEPVRYWAVGAQLVAINWQTFDSGYMINQAMFQRNGRCGYVLKPEALRPGGESLLEKKTKYLFEVKIVSAQQLPLPKNSSGQEVVEKSVIDPYVEVSLHVPDWTHSPFDETSEAPEAGKTQDKKISARTGVVKNNGFNPVWNHDLSLSFDCIGGEGMLDLIFVHLAVRDDGEDEKAVARYCVPLKGLGRGWRHLPLHDEQLSQFLFSTLFVKIGLKKV</sequence>
<dbReference type="InterPro" id="IPR037755">
    <property type="entry name" value="Plc1_PH"/>
</dbReference>
<dbReference type="PROSITE" id="PS50222">
    <property type="entry name" value="EF_HAND_2"/>
    <property type="match status" value="1"/>
</dbReference>
<dbReference type="EC" id="3.1.4.11" evidence="7"/>
<feature type="domain" description="C2" evidence="9">
    <location>
        <begin position="633"/>
        <end position="788"/>
    </location>
</feature>
<dbReference type="FunFam" id="3.20.20.190:FF:000039">
    <property type="entry name" value="Phosphoinositide phospholipase C"/>
    <property type="match status" value="1"/>
</dbReference>
<dbReference type="RefSeq" id="XP_060339276.1">
    <property type="nucleotide sequence ID" value="XM_060470817.1"/>
</dbReference>
<dbReference type="AlphaFoldDB" id="A0AA39TXU0"/>
<organism evidence="12 13">
    <name type="scientific">Armillaria tabescens</name>
    <name type="common">Ringless honey mushroom</name>
    <name type="synonym">Agaricus tabescens</name>
    <dbReference type="NCBI Taxonomy" id="1929756"/>
    <lineage>
        <taxon>Eukaryota</taxon>
        <taxon>Fungi</taxon>
        <taxon>Dikarya</taxon>
        <taxon>Basidiomycota</taxon>
        <taxon>Agaricomycotina</taxon>
        <taxon>Agaricomycetes</taxon>
        <taxon>Agaricomycetidae</taxon>
        <taxon>Agaricales</taxon>
        <taxon>Marasmiineae</taxon>
        <taxon>Physalacriaceae</taxon>
        <taxon>Desarmillaria</taxon>
    </lineage>
</organism>
<evidence type="ECO:0000256" key="7">
    <source>
        <dbReference type="RuleBase" id="RU361133"/>
    </source>
</evidence>
<keyword evidence="5" id="KW-0807">Transducer</keyword>
<dbReference type="EMBL" id="JAUEPS010000001">
    <property type="protein sequence ID" value="KAK0469483.1"/>
    <property type="molecule type" value="Genomic_DNA"/>
</dbReference>
<dbReference type="InterPro" id="IPR011992">
    <property type="entry name" value="EF-hand-dom_pair"/>
</dbReference>
<dbReference type="Proteomes" id="UP001175211">
    <property type="component" value="Unassembled WGS sequence"/>
</dbReference>
<dbReference type="PROSITE" id="PS50007">
    <property type="entry name" value="PIPLC_X_DOMAIN"/>
    <property type="match status" value="1"/>
</dbReference>
<feature type="region of interest" description="Disordered" evidence="8">
    <location>
        <begin position="477"/>
        <end position="499"/>
    </location>
</feature>
<evidence type="ECO:0000313" key="13">
    <source>
        <dbReference type="Proteomes" id="UP001175211"/>
    </source>
</evidence>
<evidence type="ECO:0000259" key="9">
    <source>
        <dbReference type="PROSITE" id="PS50004"/>
    </source>
</evidence>
<dbReference type="CDD" id="cd13360">
    <property type="entry name" value="PH_PLC_fungal"/>
    <property type="match status" value="1"/>
</dbReference>
<dbReference type="Pfam" id="PF00387">
    <property type="entry name" value="PI-PLC-Y"/>
    <property type="match status" value="1"/>
</dbReference>
<accession>A0AA39TXU0</accession>
<dbReference type="PROSITE" id="PS50008">
    <property type="entry name" value="PIPLC_Y_DOMAIN"/>
    <property type="match status" value="1"/>
</dbReference>
<dbReference type="InterPro" id="IPR011993">
    <property type="entry name" value="PH-like_dom_sf"/>
</dbReference>
<dbReference type="PRINTS" id="PR00390">
    <property type="entry name" value="PHPHLIPASEC"/>
</dbReference>
<dbReference type="GO" id="GO:0004435">
    <property type="term" value="F:phosphatidylinositol-4,5-bisphosphate phospholipase C activity"/>
    <property type="evidence" value="ECO:0007669"/>
    <property type="project" value="UniProtKB-EC"/>
</dbReference>
<evidence type="ECO:0000313" key="12">
    <source>
        <dbReference type="EMBL" id="KAK0469483.1"/>
    </source>
</evidence>
<dbReference type="SMART" id="SM00239">
    <property type="entry name" value="C2"/>
    <property type="match status" value="1"/>
</dbReference>
<proteinExistence type="predicted"/>
<dbReference type="GO" id="GO:0016042">
    <property type="term" value="P:lipid catabolic process"/>
    <property type="evidence" value="ECO:0007669"/>
    <property type="project" value="UniProtKB-KW"/>
</dbReference>
<dbReference type="SMART" id="SM00149">
    <property type="entry name" value="PLCYc"/>
    <property type="match status" value="1"/>
</dbReference>
<dbReference type="GeneID" id="85354365"/>
<dbReference type="Gene3D" id="2.30.29.30">
    <property type="entry name" value="Pleckstrin-homology domain (PH domain)/Phosphotyrosine-binding domain (PTB)"/>
    <property type="match status" value="1"/>
</dbReference>
<gene>
    <name evidence="12" type="ORF">EV420DRAFT_1494716</name>
</gene>
<dbReference type="InterPro" id="IPR001192">
    <property type="entry name" value="PI-PLC_fam"/>
</dbReference>
<dbReference type="InterPro" id="IPR000008">
    <property type="entry name" value="C2_dom"/>
</dbReference>
<dbReference type="Gene3D" id="1.10.238.10">
    <property type="entry name" value="EF-hand"/>
    <property type="match status" value="2"/>
</dbReference>
<dbReference type="SUPFAM" id="SSF50729">
    <property type="entry name" value="PH domain-like"/>
    <property type="match status" value="1"/>
</dbReference>
<dbReference type="SUPFAM" id="SSF47473">
    <property type="entry name" value="EF-hand"/>
    <property type="match status" value="1"/>
</dbReference>
<comment type="catalytic activity">
    <reaction evidence="1 7">
        <text>a 1,2-diacyl-sn-glycero-3-phospho-(1D-myo-inositol-4,5-bisphosphate) + H2O = 1D-myo-inositol 1,4,5-trisphosphate + a 1,2-diacyl-sn-glycerol + H(+)</text>
        <dbReference type="Rhea" id="RHEA:33179"/>
        <dbReference type="ChEBI" id="CHEBI:15377"/>
        <dbReference type="ChEBI" id="CHEBI:15378"/>
        <dbReference type="ChEBI" id="CHEBI:17815"/>
        <dbReference type="ChEBI" id="CHEBI:58456"/>
        <dbReference type="ChEBI" id="CHEBI:203600"/>
        <dbReference type="EC" id="3.1.4.11"/>
    </reaction>
</comment>
<dbReference type="GO" id="GO:0048015">
    <property type="term" value="P:phosphatidylinositol-mediated signaling"/>
    <property type="evidence" value="ECO:0007669"/>
    <property type="project" value="TreeGrafter"/>
</dbReference>
<dbReference type="InterPro" id="IPR000909">
    <property type="entry name" value="PLipase_C_PInositol-sp_X_dom"/>
</dbReference>
<dbReference type="Pfam" id="PF00168">
    <property type="entry name" value="C2"/>
    <property type="match status" value="1"/>
</dbReference>
<comment type="function">
    <text evidence="6">The production of the second messenger molecules diacylglycerol (DAG) and inositol 1,4,5-trisphosphate (IP3) is mediated by activated phosphatidylinositol-specific phospholipase C enzymes.</text>
</comment>
<evidence type="ECO:0000256" key="1">
    <source>
        <dbReference type="ARBA" id="ARBA00001195"/>
    </source>
</evidence>
<dbReference type="PANTHER" id="PTHR10336">
    <property type="entry name" value="PHOSPHOINOSITIDE-SPECIFIC PHOSPHOLIPASE C FAMILY PROTEIN"/>
    <property type="match status" value="1"/>
</dbReference>
<dbReference type="InterPro" id="IPR035892">
    <property type="entry name" value="C2_domain_sf"/>
</dbReference>
<keyword evidence="2 7" id="KW-0378">Hydrolase</keyword>
<evidence type="ECO:0000256" key="6">
    <source>
        <dbReference type="ARBA" id="ARBA00059664"/>
    </source>
</evidence>
<dbReference type="Gene3D" id="2.60.40.150">
    <property type="entry name" value="C2 domain"/>
    <property type="match status" value="1"/>
</dbReference>
<dbReference type="CDD" id="cd00275">
    <property type="entry name" value="C2_PLC_like"/>
    <property type="match status" value="1"/>
</dbReference>
<protein>
    <recommendedName>
        <fullName evidence="7">Phosphoinositide phospholipase C</fullName>
        <ecNumber evidence="7">3.1.4.11</ecNumber>
    </recommendedName>
</protein>
<dbReference type="SUPFAM" id="SSF51695">
    <property type="entry name" value="PLC-like phosphodiesterases"/>
    <property type="match status" value="1"/>
</dbReference>
<feature type="domain" description="PI-PLC Y-box" evidence="10">
    <location>
        <begin position="526"/>
        <end position="638"/>
    </location>
</feature>
<dbReference type="PANTHER" id="PTHR10336:SF36">
    <property type="entry name" value="1-PHOSPHATIDYLINOSITOL 4,5-BISPHOSPHATE PHOSPHODIESTERASE BETA-4"/>
    <property type="match status" value="1"/>
</dbReference>
<dbReference type="Gene3D" id="3.20.20.190">
    <property type="entry name" value="Phosphatidylinositol (PI) phosphodiesterase"/>
    <property type="match status" value="1"/>
</dbReference>
<feature type="compositionally biased region" description="Low complexity" evidence="8">
    <location>
        <begin position="486"/>
        <end position="499"/>
    </location>
</feature>
<evidence type="ECO:0000256" key="5">
    <source>
        <dbReference type="ARBA" id="ARBA00023224"/>
    </source>
</evidence>
<comment type="caution">
    <text evidence="12">The sequence shown here is derived from an EMBL/GenBank/DDBJ whole genome shotgun (WGS) entry which is preliminary data.</text>
</comment>
<dbReference type="GO" id="GO:0051209">
    <property type="term" value="P:release of sequestered calcium ion into cytosol"/>
    <property type="evidence" value="ECO:0007669"/>
    <property type="project" value="TreeGrafter"/>
</dbReference>